<feature type="non-terminal residue" evidence="1">
    <location>
        <position position="1"/>
    </location>
</feature>
<dbReference type="AlphaFoldDB" id="A0A8S3AQC5"/>
<dbReference type="Gene3D" id="2.60.120.200">
    <property type="match status" value="1"/>
</dbReference>
<feature type="non-terminal residue" evidence="1">
    <location>
        <position position="57"/>
    </location>
</feature>
<comment type="caution">
    <text evidence="1">The sequence shown here is derived from an EMBL/GenBank/DDBJ whole genome shotgun (WGS) entry which is preliminary data.</text>
</comment>
<gene>
    <name evidence="1" type="ORF">SMN809_LOCUS44902</name>
</gene>
<proteinExistence type="predicted"/>
<evidence type="ECO:0000313" key="1">
    <source>
        <dbReference type="EMBL" id="CAF4745546.1"/>
    </source>
</evidence>
<dbReference type="Proteomes" id="UP000676336">
    <property type="component" value="Unassembled WGS sequence"/>
</dbReference>
<accession>A0A8S3AQC5</accession>
<sequence>GAFAWTRDQGMNAAPASLGPVVDHTVHTSQGYYMYVRISDGIIWDEAIFELQQLLQP</sequence>
<reference evidence="1" key="1">
    <citation type="submission" date="2021-02" db="EMBL/GenBank/DDBJ databases">
        <authorList>
            <person name="Nowell W R."/>
        </authorList>
    </citation>
    <scope>NUCLEOTIDE SEQUENCE</scope>
</reference>
<protein>
    <submittedName>
        <fullName evidence="1">Uncharacterized protein</fullName>
    </submittedName>
</protein>
<dbReference type="EMBL" id="CAJOBI010135922">
    <property type="protein sequence ID" value="CAF4745546.1"/>
    <property type="molecule type" value="Genomic_DNA"/>
</dbReference>
<organism evidence="1 2">
    <name type="scientific">Rotaria magnacalcarata</name>
    <dbReference type="NCBI Taxonomy" id="392030"/>
    <lineage>
        <taxon>Eukaryota</taxon>
        <taxon>Metazoa</taxon>
        <taxon>Spiralia</taxon>
        <taxon>Gnathifera</taxon>
        <taxon>Rotifera</taxon>
        <taxon>Eurotatoria</taxon>
        <taxon>Bdelloidea</taxon>
        <taxon>Philodinida</taxon>
        <taxon>Philodinidae</taxon>
        <taxon>Rotaria</taxon>
    </lineage>
</organism>
<name>A0A8S3AQC5_9BILA</name>
<evidence type="ECO:0000313" key="2">
    <source>
        <dbReference type="Proteomes" id="UP000676336"/>
    </source>
</evidence>